<evidence type="ECO:0000259" key="4">
    <source>
        <dbReference type="PROSITE" id="PS50949"/>
    </source>
</evidence>
<dbReference type="InterPro" id="IPR011711">
    <property type="entry name" value="GntR_C"/>
</dbReference>
<dbReference type="eggNOG" id="COG1802">
    <property type="taxonomic scope" value="Bacteria"/>
</dbReference>
<accession>A0A074JIK0</accession>
<dbReference type="SUPFAM" id="SSF46785">
    <property type="entry name" value="Winged helix' DNA-binding domain"/>
    <property type="match status" value="1"/>
</dbReference>
<dbReference type="EMBL" id="AUND01000002">
    <property type="protein sequence ID" value="KEO55428.1"/>
    <property type="molecule type" value="Genomic_DNA"/>
</dbReference>
<evidence type="ECO:0000256" key="1">
    <source>
        <dbReference type="ARBA" id="ARBA00023015"/>
    </source>
</evidence>
<dbReference type="Gene3D" id="1.10.10.10">
    <property type="entry name" value="Winged helix-like DNA-binding domain superfamily/Winged helix DNA-binding domain"/>
    <property type="match status" value="1"/>
</dbReference>
<keyword evidence="2" id="KW-0238">DNA-binding</keyword>
<dbReference type="Pfam" id="PF00392">
    <property type="entry name" value="GntR"/>
    <property type="match status" value="1"/>
</dbReference>
<dbReference type="InterPro" id="IPR000524">
    <property type="entry name" value="Tscrpt_reg_HTH_GntR"/>
</dbReference>
<dbReference type="GO" id="GO:0003677">
    <property type="term" value="F:DNA binding"/>
    <property type="evidence" value="ECO:0007669"/>
    <property type="project" value="UniProtKB-KW"/>
</dbReference>
<evidence type="ECO:0000313" key="5">
    <source>
        <dbReference type="EMBL" id="KEO55428.1"/>
    </source>
</evidence>
<reference evidence="5 6" key="1">
    <citation type="submission" date="2013-07" db="EMBL/GenBank/DDBJ databases">
        <title>Thioclava pacifica DSM 10166 Genome Sequencing.</title>
        <authorList>
            <person name="Lai Q."/>
            <person name="Shao Z."/>
        </authorList>
    </citation>
    <scope>NUCLEOTIDE SEQUENCE [LARGE SCALE GENOMIC DNA]</scope>
    <source>
        <strain evidence="5 6">DSM 10166</strain>
    </source>
</reference>
<dbReference type="SMART" id="SM00345">
    <property type="entry name" value="HTH_GNTR"/>
    <property type="match status" value="1"/>
</dbReference>
<dbReference type="InterPro" id="IPR036390">
    <property type="entry name" value="WH_DNA-bd_sf"/>
</dbReference>
<evidence type="ECO:0000313" key="6">
    <source>
        <dbReference type="Proteomes" id="UP000027432"/>
    </source>
</evidence>
<gene>
    <name evidence="5" type="ORF">TP2_15415</name>
</gene>
<dbReference type="Pfam" id="PF07729">
    <property type="entry name" value="FCD"/>
    <property type="match status" value="1"/>
</dbReference>
<sequence>MTETHRKMTLSSRIAEELLEAILSGALAPGQKINLDRLRKELEVSISPLREAVSRLVATGLVQFQDQLGYSVAPMSDADLHSIVELREQLEPMAMTRAIAQGSLDWESEVMAALHLFKANAALTSGSSVRRFILVLLAPGMPPRLRQIVETLHLAQERYRRAAEDHWPQFPKDMFETLAHAAVQRDTPQSVEILRELIHREAAIESSFKV</sequence>
<feature type="domain" description="HTH gntR-type" evidence="4">
    <location>
        <begin position="8"/>
        <end position="75"/>
    </location>
</feature>
<dbReference type="GO" id="GO:0003700">
    <property type="term" value="F:DNA-binding transcription factor activity"/>
    <property type="evidence" value="ECO:0007669"/>
    <property type="project" value="InterPro"/>
</dbReference>
<dbReference type="RefSeq" id="WP_051692160.1">
    <property type="nucleotide sequence ID" value="NZ_AUND01000002.1"/>
</dbReference>
<name>A0A074JIK0_9RHOB</name>
<dbReference type="OrthoDB" id="8638122at2"/>
<dbReference type="STRING" id="1353537.TP2_15415"/>
<dbReference type="PANTHER" id="PTHR43537:SF20">
    <property type="entry name" value="HTH-TYPE TRANSCRIPTIONAL REPRESSOR GLAR"/>
    <property type="match status" value="1"/>
</dbReference>
<protein>
    <recommendedName>
        <fullName evidence="4">HTH gntR-type domain-containing protein</fullName>
    </recommendedName>
</protein>
<organism evidence="5 6">
    <name type="scientific">Thioclava pacifica DSM 10166</name>
    <dbReference type="NCBI Taxonomy" id="1353537"/>
    <lineage>
        <taxon>Bacteria</taxon>
        <taxon>Pseudomonadati</taxon>
        <taxon>Pseudomonadota</taxon>
        <taxon>Alphaproteobacteria</taxon>
        <taxon>Rhodobacterales</taxon>
        <taxon>Paracoccaceae</taxon>
        <taxon>Thioclava</taxon>
    </lineage>
</organism>
<keyword evidence="1" id="KW-0805">Transcription regulation</keyword>
<evidence type="ECO:0000256" key="2">
    <source>
        <dbReference type="ARBA" id="ARBA00023125"/>
    </source>
</evidence>
<proteinExistence type="predicted"/>
<dbReference type="InterPro" id="IPR008920">
    <property type="entry name" value="TF_FadR/GntR_C"/>
</dbReference>
<dbReference type="Gene3D" id="1.20.120.530">
    <property type="entry name" value="GntR ligand-binding domain-like"/>
    <property type="match status" value="1"/>
</dbReference>
<dbReference type="AlphaFoldDB" id="A0A074JIK0"/>
<keyword evidence="6" id="KW-1185">Reference proteome</keyword>
<dbReference type="InterPro" id="IPR036388">
    <property type="entry name" value="WH-like_DNA-bd_sf"/>
</dbReference>
<keyword evidence="3" id="KW-0804">Transcription</keyword>
<dbReference type="PANTHER" id="PTHR43537">
    <property type="entry name" value="TRANSCRIPTIONAL REGULATOR, GNTR FAMILY"/>
    <property type="match status" value="1"/>
</dbReference>
<evidence type="ECO:0000256" key="3">
    <source>
        <dbReference type="ARBA" id="ARBA00023163"/>
    </source>
</evidence>
<comment type="caution">
    <text evidence="5">The sequence shown here is derived from an EMBL/GenBank/DDBJ whole genome shotgun (WGS) entry which is preliminary data.</text>
</comment>
<dbReference type="Proteomes" id="UP000027432">
    <property type="component" value="Unassembled WGS sequence"/>
</dbReference>
<dbReference type="PROSITE" id="PS50949">
    <property type="entry name" value="HTH_GNTR"/>
    <property type="match status" value="1"/>
</dbReference>